<gene>
    <name evidence="1" type="ORF">HAX54_000602</name>
</gene>
<evidence type="ECO:0000313" key="2">
    <source>
        <dbReference type="Proteomes" id="UP000823775"/>
    </source>
</evidence>
<comment type="caution">
    <text evidence="1">The sequence shown here is derived from an EMBL/GenBank/DDBJ whole genome shotgun (WGS) entry which is preliminary data.</text>
</comment>
<name>A0ABS8T197_DATST</name>
<keyword evidence="2" id="KW-1185">Reference proteome</keyword>
<evidence type="ECO:0000313" key="1">
    <source>
        <dbReference type="EMBL" id="MCD7465119.1"/>
    </source>
</evidence>
<accession>A0ABS8T197</accession>
<protein>
    <submittedName>
        <fullName evidence="1">Uncharacterized protein</fullName>
    </submittedName>
</protein>
<dbReference type="EMBL" id="JACEIK010001019">
    <property type="protein sequence ID" value="MCD7465119.1"/>
    <property type="molecule type" value="Genomic_DNA"/>
</dbReference>
<reference evidence="1 2" key="1">
    <citation type="journal article" date="2021" name="BMC Genomics">
        <title>Datura genome reveals duplications of psychoactive alkaloid biosynthetic genes and high mutation rate following tissue culture.</title>
        <authorList>
            <person name="Rajewski A."/>
            <person name="Carter-House D."/>
            <person name="Stajich J."/>
            <person name="Litt A."/>
        </authorList>
    </citation>
    <scope>NUCLEOTIDE SEQUENCE [LARGE SCALE GENOMIC DNA]</scope>
    <source>
        <strain evidence="1">AR-01</strain>
    </source>
</reference>
<feature type="non-terminal residue" evidence="1">
    <location>
        <position position="1"/>
    </location>
</feature>
<organism evidence="1 2">
    <name type="scientific">Datura stramonium</name>
    <name type="common">Jimsonweed</name>
    <name type="synonym">Common thornapple</name>
    <dbReference type="NCBI Taxonomy" id="4076"/>
    <lineage>
        <taxon>Eukaryota</taxon>
        <taxon>Viridiplantae</taxon>
        <taxon>Streptophyta</taxon>
        <taxon>Embryophyta</taxon>
        <taxon>Tracheophyta</taxon>
        <taxon>Spermatophyta</taxon>
        <taxon>Magnoliopsida</taxon>
        <taxon>eudicotyledons</taxon>
        <taxon>Gunneridae</taxon>
        <taxon>Pentapetalae</taxon>
        <taxon>asterids</taxon>
        <taxon>lamiids</taxon>
        <taxon>Solanales</taxon>
        <taxon>Solanaceae</taxon>
        <taxon>Solanoideae</taxon>
        <taxon>Datureae</taxon>
        <taxon>Datura</taxon>
    </lineage>
</organism>
<sequence length="132" mass="14212">YGQWPEASTHTCASTCISQGLTCDSLSLVRDGEMKRMVKGVLYKEGSESDWWVQKVDLMGVNDGRWKCVMVGFGKHGLGRSMGLVKISNDKVTCAYTGLAAVGEHLRLAVPCVGDLLLAQLTAYGLRLTGAS</sequence>
<dbReference type="Proteomes" id="UP000823775">
    <property type="component" value="Unassembled WGS sequence"/>
</dbReference>
<proteinExistence type="predicted"/>